<dbReference type="InterPro" id="IPR036097">
    <property type="entry name" value="HisK_dim/P_sf"/>
</dbReference>
<keyword evidence="4" id="KW-0597">Phosphoprotein</keyword>
<dbReference type="PROSITE" id="PS50112">
    <property type="entry name" value="PAS"/>
    <property type="match status" value="1"/>
</dbReference>
<dbReference type="EC" id="2.7.13.3" evidence="3"/>
<evidence type="ECO:0000313" key="14">
    <source>
        <dbReference type="EMBL" id="ETR66475.1"/>
    </source>
</evidence>
<evidence type="ECO:0000259" key="11">
    <source>
        <dbReference type="PROSITE" id="PS50109"/>
    </source>
</evidence>
<evidence type="ECO:0000256" key="6">
    <source>
        <dbReference type="ARBA" id="ARBA00022741"/>
    </source>
</evidence>
<dbReference type="SMART" id="SM00304">
    <property type="entry name" value="HAMP"/>
    <property type="match status" value="1"/>
</dbReference>
<dbReference type="SUPFAM" id="SSF158472">
    <property type="entry name" value="HAMP domain-like"/>
    <property type="match status" value="1"/>
</dbReference>
<dbReference type="InterPro" id="IPR005467">
    <property type="entry name" value="His_kinase_dom"/>
</dbReference>
<dbReference type="PROSITE" id="PS50885">
    <property type="entry name" value="HAMP"/>
    <property type="match status" value="1"/>
</dbReference>
<dbReference type="PRINTS" id="PR00344">
    <property type="entry name" value="BCTRLSENSOR"/>
</dbReference>
<organism evidence="14 15">
    <name type="scientific">Candidatus Magnetoglobus multicellularis str. Araruama</name>
    <dbReference type="NCBI Taxonomy" id="890399"/>
    <lineage>
        <taxon>Bacteria</taxon>
        <taxon>Pseudomonadati</taxon>
        <taxon>Thermodesulfobacteriota</taxon>
        <taxon>Desulfobacteria</taxon>
        <taxon>Desulfobacterales</taxon>
        <taxon>Desulfobacteraceae</taxon>
        <taxon>Candidatus Magnetoglobus</taxon>
    </lineage>
</organism>
<comment type="catalytic activity">
    <reaction evidence="1">
        <text>ATP + protein L-histidine = ADP + protein N-phospho-L-histidine.</text>
        <dbReference type="EC" id="2.7.13.3"/>
    </reaction>
</comment>
<reference evidence="15" key="1">
    <citation type="submission" date="2012-11" db="EMBL/GenBank/DDBJ databases">
        <authorList>
            <person name="Lucero-Rivera Y.E."/>
            <person name="Tovar-Ramirez D."/>
        </authorList>
    </citation>
    <scope>NUCLEOTIDE SEQUENCE [LARGE SCALE GENOMIC DNA]</scope>
    <source>
        <strain evidence="15">Araruama</strain>
    </source>
</reference>
<feature type="transmembrane region" description="Helical" evidence="10">
    <location>
        <begin position="46"/>
        <end position="68"/>
    </location>
</feature>
<dbReference type="InterPro" id="IPR013767">
    <property type="entry name" value="PAS_fold"/>
</dbReference>
<dbReference type="SMART" id="SM00388">
    <property type="entry name" value="HisKA"/>
    <property type="match status" value="1"/>
</dbReference>
<dbReference type="EMBL" id="ATBP01001960">
    <property type="protein sequence ID" value="ETR66475.1"/>
    <property type="molecule type" value="Genomic_DNA"/>
</dbReference>
<keyword evidence="8" id="KW-0067">ATP-binding</keyword>
<gene>
    <name evidence="14" type="ORF">OMM_05632</name>
</gene>
<dbReference type="SUPFAM" id="SSF55785">
    <property type="entry name" value="PYP-like sensor domain (PAS domain)"/>
    <property type="match status" value="1"/>
</dbReference>
<evidence type="ECO:0000313" key="15">
    <source>
        <dbReference type="Proteomes" id="UP000189670"/>
    </source>
</evidence>
<dbReference type="NCBIfam" id="TIGR00229">
    <property type="entry name" value="sensory_box"/>
    <property type="match status" value="1"/>
</dbReference>
<keyword evidence="10" id="KW-0472">Membrane</keyword>
<dbReference type="SMART" id="SM00387">
    <property type="entry name" value="HATPase_c"/>
    <property type="match status" value="1"/>
</dbReference>
<dbReference type="SMART" id="SM00091">
    <property type="entry name" value="PAS"/>
    <property type="match status" value="1"/>
</dbReference>
<evidence type="ECO:0000259" key="13">
    <source>
        <dbReference type="PROSITE" id="PS50885"/>
    </source>
</evidence>
<feature type="domain" description="Histidine kinase" evidence="11">
    <location>
        <begin position="271"/>
        <end position="479"/>
    </location>
</feature>
<protein>
    <recommendedName>
        <fullName evidence="3">histidine kinase</fullName>
        <ecNumber evidence="3">2.7.13.3</ecNumber>
    </recommendedName>
</protein>
<comment type="subcellular location">
    <subcellularLocation>
        <location evidence="2">Membrane</location>
    </subcellularLocation>
</comment>
<dbReference type="Proteomes" id="UP000189670">
    <property type="component" value="Unassembled WGS sequence"/>
</dbReference>
<evidence type="ECO:0000256" key="10">
    <source>
        <dbReference type="SAM" id="Phobius"/>
    </source>
</evidence>
<dbReference type="InterPro" id="IPR036890">
    <property type="entry name" value="HATPase_C_sf"/>
</dbReference>
<dbReference type="SUPFAM" id="SSF47384">
    <property type="entry name" value="Homodimeric domain of signal transducing histidine kinase"/>
    <property type="match status" value="1"/>
</dbReference>
<sequence length="479" mass="53560">MPENNATVMIVITTMIGKNLSENLASVSKGIEEYQQLKLLKHPVKLTHYVTLTIVALMILFGAIWFGLKVSKSLTIPIRNLAEGTRRVAEGNLSFRIGQVGDDEMASLVQSFNQMTFDLQKSRKELEYSAIKLRDQNTEIEEKRQYMEIILHNISAGVISLDAKGFVTTINKSAAAMLAINPLEVTNQSYRHLLHGQHLTLASEVMDKLALDSSLNIPLKITLDGRQKSFMLHATALKKNGAHMGMVLVFDDLTEQEKLQRIAAWREVARRIAHEVKNPLTPIKLSAQRLHRKFSGPLDDSVFNECIKTIVDQVDQIRNLVNEFSAFARFPTVNPVPCDLIPLIEETIALYREGTPHIEFKLEAHNEIPKLNIDKQQFKRAFINFFDNAISAIGEQGSITVTLEHLMALKAIKIAVADSGVGISDENKPRLFEPYFSTKEQGTGLGLSIVNSIISDHNGKISVMDNEPQGTKFIIELPV</sequence>
<evidence type="ECO:0000259" key="12">
    <source>
        <dbReference type="PROSITE" id="PS50112"/>
    </source>
</evidence>
<keyword evidence="7 14" id="KW-0418">Kinase</keyword>
<evidence type="ECO:0000256" key="4">
    <source>
        <dbReference type="ARBA" id="ARBA00022553"/>
    </source>
</evidence>
<evidence type="ECO:0000256" key="1">
    <source>
        <dbReference type="ARBA" id="ARBA00000085"/>
    </source>
</evidence>
<dbReference type="PROSITE" id="PS50109">
    <property type="entry name" value="HIS_KIN"/>
    <property type="match status" value="1"/>
</dbReference>
<evidence type="ECO:0000256" key="2">
    <source>
        <dbReference type="ARBA" id="ARBA00004370"/>
    </source>
</evidence>
<dbReference type="PANTHER" id="PTHR43065:SF42">
    <property type="entry name" value="TWO-COMPONENT SENSOR PPRA"/>
    <property type="match status" value="1"/>
</dbReference>
<keyword evidence="9" id="KW-0902">Two-component regulatory system</keyword>
<keyword evidence="10" id="KW-0812">Transmembrane</keyword>
<dbReference type="GO" id="GO:0000155">
    <property type="term" value="F:phosphorelay sensor kinase activity"/>
    <property type="evidence" value="ECO:0007669"/>
    <property type="project" value="InterPro"/>
</dbReference>
<dbReference type="Gene3D" id="3.30.565.10">
    <property type="entry name" value="Histidine kinase-like ATPase, C-terminal domain"/>
    <property type="match status" value="1"/>
</dbReference>
<dbReference type="InterPro" id="IPR003660">
    <property type="entry name" value="HAMP_dom"/>
</dbReference>
<dbReference type="Pfam" id="PF00989">
    <property type="entry name" value="PAS"/>
    <property type="match status" value="1"/>
</dbReference>
<evidence type="ECO:0000256" key="5">
    <source>
        <dbReference type="ARBA" id="ARBA00022679"/>
    </source>
</evidence>
<dbReference type="Gene3D" id="6.10.340.10">
    <property type="match status" value="1"/>
</dbReference>
<dbReference type="GO" id="GO:0005524">
    <property type="term" value="F:ATP binding"/>
    <property type="evidence" value="ECO:0007669"/>
    <property type="project" value="UniProtKB-KW"/>
</dbReference>
<dbReference type="CDD" id="cd06225">
    <property type="entry name" value="HAMP"/>
    <property type="match status" value="1"/>
</dbReference>
<accession>A0A1V1NV86</accession>
<dbReference type="GO" id="GO:0016020">
    <property type="term" value="C:membrane"/>
    <property type="evidence" value="ECO:0007669"/>
    <property type="project" value="UniProtKB-SubCell"/>
</dbReference>
<evidence type="ECO:0000256" key="9">
    <source>
        <dbReference type="ARBA" id="ARBA00023012"/>
    </source>
</evidence>
<dbReference type="InterPro" id="IPR003594">
    <property type="entry name" value="HATPase_dom"/>
</dbReference>
<dbReference type="GO" id="GO:0006355">
    <property type="term" value="P:regulation of DNA-templated transcription"/>
    <property type="evidence" value="ECO:0007669"/>
    <property type="project" value="InterPro"/>
</dbReference>
<dbReference type="Pfam" id="PF02518">
    <property type="entry name" value="HATPase_c"/>
    <property type="match status" value="1"/>
</dbReference>
<feature type="domain" description="HAMP" evidence="13">
    <location>
        <begin position="72"/>
        <end position="124"/>
    </location>
</feature>
<dbReference type="Gene3D" id="3.30.450.20">
    <property type="entry name" value="PAS domain"/>
    <property type="match status" value="1"/>
</dbReference>
<dbReference type="SUPFAM" id="SSF55874">
    <property type="entry name" value="ATPase domain of HSP90 chaperone/DNA topoisomerase II/histidine kinase"/>
    <property type="match status" value="1"/>
</dbReference>
<dbReference type="InterPro" id="IPR004358">
    <property type="entry name" value="Sig_transdc_His_kin-like_C"/>
</dbReference>
<dbReference type="AlphaFoldDB" id="A0A1V1NV86"/>
<evidence type="ECO:0000256" key="7">
    <source>
        <dbReference type="ARBA" id="ARBA00022777"/>
    </source>
</evidence>
<dbReference type="InterPro" id="IPR003661">
    <property type="entry name" value="HisK_dim/P_dom"/>
</dbReference>
<dbReference type="InterPro" id="IPR035965">
    <property type="entry name" value="PAS-like_dom_sf"/>
</dbReference>
<proteinExistence type="predicted"/>
<keyword evidence="10" id="KW-1133">Transmembrane helix</keyword>
<dbReference type="CDD" id="cd00130">
    <property type="entry name" value="PAS"/>
    <property type="match status" value="1"/>
</dbReference>
<name>A0A1V1NV86_9BACT</name>
<dbReference type="Gene3D" id="1.10.287.130">
    <property type="match status" value="1"/>
</dbReference>
<dbReference type="PANTHER" id="PTHR43065">
    <property type="entry name" value="SENSOR HISTIDINE KINASE"/>
    <property type="match status" value="1"/>
</dbReference>
<comment type="caution">
    <text evidence="14">The sequence shown here is derived from an EMBL/GenBank/DDBJ whole genome shotgun (WGS) entry which is preliminary data.</text>
</comment>
<keyword evidence="5" id="KW-0808">Transferase</keyword>
<keyword evidence="6" id="KW-0547">Nucleotide-binding</keyword>
<evidence type="ECO:0000256" key="3">
    <source>
        <dbReference type="ARBA" id="ARBA00012438"/>
    </source>
</evidence>
<dbReference type="Pfam" id="PF00672">
    <property type="entry name" value="HAMP"/>
    <property type="match status" value="1"/>
</dbReference>
<dbReference type="CDD" id="cd00082">
    <property type="entry name" value="HisKA"/>
    <property type="match status" value="1"/>
</dbReference>
<dbReference type="Pfam" id="PF00512">
    <property type="entry name" value="HisKA"/>
    <property type="match status" value="1"/>
</dbReference>
<feature type="domain" description="PAS" evidence="12">
    <location>
        <begin position="143"/>
        <end position="213"/>
    </location>
</feature>
<evidence type="ECO:0000256" key="8">
    <source>
        <dbReference type="ARBA" id="ARBA00022840"/>
    </source>
</evidence>
<dbReference type="InterPro" id="IPR000014">
    <property type="entry name" value="PAS"/>
</dbReference>